<evidence type="ECO:0000313" key="3">
    <source>
        <dbReference type="EMBL" id="BAH31255.1"/>
    </source>
</evidence>
<feature type="transmembrane region" description="Helical" evidence="2">
    <location>
        <begin position="52"/>
        <end position="72"/>
    </location>
</feature>
<sequence>MHSSFEFACNKTTPTTENVGEPQPRREVTNMGSADVMAWLAEGYLAGDPIRYPLYVGSMFLAMPFQLIGVILGHPF</sequence>
<dbReference type="AlphaFoldDB" id="C0ZNK3"/>
<evidence type="ECO:0000313" key="4">
    <source>
        <dbReference type="Proteomes" id="UP000002204"/>
    </source>
</evidence>
<evidence type="ECO:0000256" key="2">
    <source>
        <dbReference type="SAM" id="Phobius"/>
    </source>
</evidence>
<evidence type="ECO:0000256" key="1">
    <source>
        <dbReference type="SAM" id="MobiDB-lite"/>
    </source>
</evidence>
<gene>
    <name evidence="3" type="ordered locus">RER_05470</name>
</gene>
<reference evidence="4" key="1">
    <citation type="submission" date="2005-03" db="EMBL/GenBank/DDBJ databases">
        <title>Comparison of the complete genome sequences of Rhodococcus erythropolis PR4 and Rhodococcus opacus B4.</title>
        <authorList>
            <person name="Takarada H."/>
            <person name="Sekine M."/>
            <person name="Hosoyama A."/>
            <person name="Yamada R."/>
            <person name="Fujisawa T."/>
            <person name="Omata S."/>
            <person name="Shimizu A."/>
            <person name="Tsukatani N."/>
            <person name="Tanikawa S."/>
            <person name="Fujita N."/>
            <person name="Harayama S."/>
        </authorList>
    </citation>
    <scope>NUCLEOTIDE SEQUENCE [LARGE SCALE GENOMIC DNA]</scope>
    <source>
        <strain evidence="4">PR4 / NBRC 100887</strain>
    </source>
</reference>
<dbReference type="KEGG" id="rer:RER_05470"/>
<dbReference type="HOGENOM" id="CLU_2652078_0_0_11"/>
<accession>C0ZNK3</accession>
<name>C0ZNK3_RHOE4</name>
<keyword evidence="2" id="KW-0812">Transmembrane</keyword>
<dbReference type="EMBL" id="AP008957">
    <property type="protein sequence ID" value="BAH31255.1"/>
    <property type="molecule type" value="Genomic_DNA"/>
</dbReference>
<feature type="region of interest" description="Disordered" evidence="1">
    <location>
        <begin position="1"/>
        <end position="27"/>
    </location>
</feature>
<dbReference type="Proteomes" id="UP000002204">
    <property type="component" value="Chromosome"/>
</dbReference>
<organism evidence="3 4">
    <name type="scientific">Rhodococcus erythropolis (strain PR4 / NBRC 100887)</name>
    <dbReference type="NCBI Taxonomy" id="234621"/>
    <lineage>
        <taxon>Bacteria</taxon>
        <taxon>Bacillati</taxon>
        <taxon>Actinomycetota</taxon>
        <taxon>Actinomycetes</taxon>
        <taxon>Mycobacteriales</taxon>
        <taxon>Nocardiaceae</taxon>
        <taxon>Rhodococcus</taxon>
        <taxon>Rhodococcus erythropolis group</taxon>
    </lineage>
</organism>
<dbReference type="eggNOG" id="ENOG5031XSB">
    <property type="taxonomic scope" value="Bacteria"/>
</dbReference>
<proteinExistence type="predicted"/>
<keyword evidence="2" id="KW-1133">Transmembrane helix</keyword>
<protein>
    <submittedName>
        <fullName evidence="3">Uncharacterized protein</fullName>
    </submittedName>
</protein>
<reference evidence="3 4" key="2">
    <citation type="journal article" date="2006" name="Environ. Microbiol.">
        <title>Sequence analysis of three plasmids harboured in Rhodococcus erythropolis strain PR4.</title>
        <authorList>
            <person name="Sekine M."/>
            <person name="Tanikawa S."/>
            <person name="Omata S."/>
            <person name="Saito M."/>
            <person name="Fujisawa T."/>
            <person name="Tsukatani N."/>
            <person name="Tajima T."/>
            <person name="Sekigawa T."/>
            <person name="Kosugi H."/>
            <person name="Matsuo Y."/>
            <person name="Nishiko R."/>
            <person name="Imamura K."/>
            <person name="Ito M."/>
            <person name="Narita H."/>
            <person name="Tago S."/>
            <person name="Fujita N."/>
            <person name="Harayama S."/>
        </authorList>
    </citation>
    <scope>NUCLEOTIDE SEQUENCE [LARGE SCALE GENOMIC DNA]</scope>
    <source>
        <strain evidence="4">PR4 / NBRC 100887</strain>
    </source>
</reference>
<keyword evidence="2" id="KW-0472">Membrane</keyword>